<dbReference type="EMBL" id="SLXK01000006">
    <property type="protein sequence ID" value="TCP30276.1"/>
    <property type="molecule type" value="Genomic_DNA"/>
</dbReference>
<accession>A0A4V2SN91</accession>
<proteinExistence type="predicted"/>
<organism evidence="1 2">
    <name type="scientific">Scopulibacillus darangshiensis</name>
    <dbReference type="NCBI Taxonomy" id="442528"/>
    <lineage>
        <taxon>Bacteria</taxon>
        <taxon>Bacillati</taxon>
        <taxon>Bacillota</taxon>
        <taxon>Bacilli</taxon>
        <taxon>Bacillales</taxon>
        <taxon>Sporolactobacillaceae</taxon>
        <taxon>Scopulibacillus</taxon>
    </lineage>
</organism>
<dbReference type="AlphaFoldDB" id="A0A4V2SN91"/>
<dbReference type="RefSeq" id="WP_132744867.1">
    <property type="nucleotide sequence ID" value="NZ_SLXK01000006.1"/>
</dbReference>
<dbReference type="InterPro" id="IPR025619">
    <property type="entry name" value="YlzJ"/>
</dbReference>
<evidence type="ECO:0000313" key="2">
    <source>
        <dbReference type="Proteomes" id="UP000295416"/>
    </source>
</evidence>
<gene>
    <name evidence="1" type="ORF">EV207_10699</name>
</gene>
<name>A0A4V2SN91_9BACL</name>
<protein>
    <submittedName>
        <fullName evidence="1">YlzJ-like protein</fullName>
    </submittedName>
</protein>
<evidence type="ECO:0000313" key="1">
    <source>
        <dbReference type="EMBL" id="TCP30276.1"/>
    </source>
</evidence>
<comment type="caution">
    <text evidence="1">The sequence shown here is derived from an EMBL/GenBank/DDBJ whole genome shotgun (WGS) entry which is preliminary data.</text>
</comment>
<sequence>MILYTIYPHDVIFDEEEDQAKKKQKTLEMNGVKLIVEETEGDDYKILQLISSDPNHFLDQRYQPGEMVTMKPLL</sequence>
<dbReference type="OrthoDB" id="1683573at2"/>
<dbReference type="Pfam" id="PF14035">
    <property type="entry name" value="YlzJ"/>
    <property type="match status" value="1"/>
</dbReference>
<dbReference type="Proteomes" id="UP000295416">
    <property type="component" value="Unassembled WGS sequence"/>
</dbReference>
<keyword evidence="2" id="KW-1185">Reference proteome</keyword>
<reference evidence="1 2" key="1">
    <citation type="submission" date="2019-03" db="EMBL/GenBank/DDBJ databases">
        <title>Genomic Encyclopedia of Type Strains, Phase IV (KMG-IV): sequencing the most valuable type-strain genomes for metagenomic binning, comparative biology and taxonomic classification.</title>
        <authorList>
            <person name="Goeker M."/>
        </authorList>
    </citation>
    <scope>NUCLEOTIDE SEQUENCE [LARGE SCALE GENOMIC DNA]</scope>
    <source>
        <strain evidence="1 2">DSM 19377</strain>
    </source>
</reference>